<dbReference type="InterPro" id="IPR046801">
    <property type="entry name" value="OpcA_G6PD_N"/>
</dbReference>
<sequence>MIVTLSDTTASTIGAAIVEARRTVGSGSGLVHTLICICDSSHFDAAFDAARDAARQHPSRLLMVVTTRSRKDKLDAEVHAGEGTPGDVIVLRLSGAMAKRPASVILPLLLPDSPVIAWWPFSGPDDLASDPIGALADRRITDSAADKDPCKALTRRAAHLTEGDSDLCWARTTGWRALAAAALDQHPVTVKFARVESAADNAPAMLLAAWLGLRLGVQVERAASDAPGISAIIMATAGGDIEIRRRSGRYAVYRIPGEPARGVALDRRNVQMLIGEELRRLGPDDAFTTVMAEIHDGADRISSTSDEDGS</sequence>
<name>A0AAD1KPP1_9ACTN</name>
<dbReference type="RefSeq" id="WP_002527066.1">
    <property type="nucleotide sequence ID" value="NZ_AP024747.1"/>
</dbReference>
<proteinExistence type="predicted"/>
<accession>A0AAD1KPP1</accession>
<organism evidence="3 4">
    <name type="scientific">Cutibacterium modestum</name>
    <dbReference type="NCBI Taxonomy" id="2559073"/>
    <lineage>
        <taxon>Bacteria</taxon>
        <taxon>Bacillati</taxon>
        <taxon>Actinomycetota</taxon>
        <taxon>Actinomycetes</taxon>
        <taxon>Propionibacteriales</taxon>
        <taxon>Propionibacteriaceae</taxon>
        <taxon>Cutibacterium</taxon>
    </lineage>
</organism>
<feature type="domain" description="Glucose-6-phosphate dehydrogenase assembly protein OpcA C-terminal" evidence="2">
    <location>
        <begin position="163"/>
        <end position="290"/>
    </location>
</feature>
<dbReference type="Pfam" id="PF20171">
    <property type="entry name" value="OpcA_G6PD_C"/>
    <property type="match status" value="1"/>
</dbReference>
<dbReference type="EMBL" id="AP024747">
    <property type="protein sequence ID" value="BCY24691.1"/>
    <property type="molecule type" value="Genomic_DNA"/>
</dbReference>
<dbReference type="InterPro" id="IPR046802">
    <property type="entry name" value="OpcA_G6PD_C"/>
</dbReference>
<feature type="domain" description="Glucose-6-phosphate dehydrogenase assembly protein OpcA N-terminal" evidence="1">
    <location>
        <begin position="50"/>
        <end position="157"/>
    </location>
</feature>
<evidence type="ECO:0000313" key="3">
    <source>
        <dbReference type="EMBL" id="BCY24691.1"/>
    </source>
</evidence>
<reference evidence="3" key="1">
    <citation type="submission" date="2021-06" db="EMBL/GenBank/DDBJ databases">
        <title>Genome sequence of Cutibacterium modestum strain KB17-24694.</title>
        <authorList>
            <person name="Dekio I."/>
            <person name="Asahina A."/>
            <person name="Nishida M."/>
        </authorList>
    </citation>
    <scope>NUCLEOTIDE SEQUENCE</scope>
    <source>
        <strain evidence="3">KB17-24694</strain>
    </source>
</reference>
<dbReference type="PANTHER" id="PTHR38658:SF1">
    <property type="entry name" value="OXPP CYCLE PROTEIN OPCA-RELATED"/>
    <property type="match status" value="1"/>
</dbReference>
<dbReference type="Pfam" id="PF10128">
    <property type="entry name" value="OpcA_G6PD_assem"/>
    <property type="match status" value="1"/>
</dbReference>
<evidence type="ECO:0000259" key="2">
    <source>
        <dbReference type="Pfam" id="PF20171"/>
    </source>
</evidence>
<dbReference type="PANTHER" id="PTHR38658">
    <property type="entry name" value="OXPP CYCLE PROTEIN OPCA-RELATED"/>
    <property type="match status" value="1"/>
</dbReference>
<protein>
    <submittedName>
        <fullName evidence="3">Glucose-6-phosphate dehydrogenase assembly protein OpcA</fullName>
    </submittedName>
</protein>
<gene>
    <name evidence="3" type="ORF">KB1_06810</name>
</gene>
<dbReference type="InterPro" id="IPR004555">
    <property type="entry name" value="G6PDH_assembly_OpcA"/>
</dbReference>
<evidence type="ECO:0000259" key="1">
    <source>
        <dbReference type="Pfam" id="PF10128"/>
    </source>
</evidence>
<dbReference type="AlphaFoldDB" id="A0AAD1KPP1"/>
<dbReference type="Proteomes" id="UP000825072">
    <property type="component" value="Chromosome 1"/>
</dbReference>
<evidence type="ECO:0000313" key="4">
    <source>
        <dbReference type="Proteomes" id="UP000825072"/>
    </source>
</evidence>